<accession>A0A813E691</accession>
<evidence type="ECO:0000256" key="1">
    <source>
        <dbReference type="SAM" id="MobiDB-lite"/>
    </source>
</evidence>
<feature type="region of interest" description="Disordered" evidence="1">
    <location>
        <begin position="512"/>
        <end position="555"/>
    </location>
</feature>
<gene>
    <name evidence="2" type="ORF">PGLA1383_LOCUS12967</name>
</gene>
<feature type="compositionally biased region" description="Polar residues" evidence="1">
    <location>
        <begin position="524"/>
        <end position="555"/>
    </location>
</feature>
<organism evidence="2 3">
    <name type="scientific">Polarella glacialis</name>
    <name type="common">Dinoflagellate</name>
    <dbReference type="NCBI Taxonomy" id="89957"/>
    <lineage>
        <taxon>Eukaryota</taxon>
        <taxon>Sar</taxon>
        <taxon>Alveolata</taxon>
        <taxon>Dinophyceae</taxon>
        <taxon>Suessiales</taxon>
        <taxon>Suessiaceae</taxon>
        <taxon>Polarella</taxon>
    </lineage>
</organism>
<dbReference type="EMBL" id="CAJNNV010007052">
    <property type="protein sequence ID" value="CAE8594419.1"/>
    <property type="molecule type" value="Genomic_DNA"/>
</dbReference>
<name>A0A813E691_POLGL</name>
<feature type="region of interest" description="Disordered" evidence="1">
    <location>
        <begin position="159"/>
        <end position="186"/>
    </location>
</feature>
<feature type="region of interest" description="Disordered" evidence="1">
    <location>
        <begin position="465"/>
        <end position="487"/>
    </location>
</feature>
<evidence type="ECO:0000313" key="3">
    <source>
        <dbReference type="Proteomes" id="UP000654075"/>
    </source>
</evidence>
<proteinExistence type="predicted"/>
<protein>
    <submittedName>
        <fullName evidence="2">Uncharacterized protein</fullName>
    </submittedName>
</protein>
<feature type="compositionally biased region" description="Polar residues" evidence="1">
    <location>
        <begin position="173"/>
        <end position="185"/>
    </location>
</feature>
<dbReference type="AlphaFoldDB" id="A0A813E691"/>
<feature type="compositionally biased region" description="Basic and acidic residues" evidence="1">
    <location>
        <begin position="361"/>
        <end position="370"/>
    </location>
</feature>
<comment type="caution">
    <text evidence="2">The sequence shown here is derived from an EMBL/GenBank/DDBJ whole genome shotgun (WGS) entry which is preliminary data.</text>
</comment>
<feature type="region of interest" description="Disordered" evidence="1">
    <location>
        <begin position="347"/>
        <end position="373"/>
    </location>
</feature>
<feature type="region of interest" description="Disordered" evidence="1">
    <location>
        <begin position="95"/>
        <end position="143"/>
    </location>
</feature>
<sequence length="555" mass="61585">MLRDGGVYLEELLGVSLGVIMETAFIQDNAILMRVMDMRSEHFAGAMSNMLRNVEEAYQGLNDQDQGSTQRAGRHKGITQGALIKRMRGLLCPSPRKSQQVQAVAEAVPGSSDASGEEGVPKSPELEDGDPEQVGLDGPQEGQSSETQLLITGAEMRFQQASRQVKQKKALNQKDSPPSSGNEASYTHWVHDMTWLRPADRMPRNGAAVKAGLLPRSTFAGALEALEVDVTKKHLATKTLARKDLGGYLSHLTADEKNAALSELKMTDEEVRTAASKEPDAVRRISQVRPAFGSDWQQLPLEKVVAQLDPRRLLAPAIPQHRLISKVSSATDLRHLRQGRIYDVSDATKREARQEEEEKEEEKLTRDRSSNDVMDDAVVNASLKLEVPPLMPRTQSDKIQRTWFDTARRVPLPPRGERGKLVEAAKGQNEVESFLQHFVTWQRFRAQGTLARPSDSASLRAELINNDNSSNNNNNSDNNNSNNNSNINNFLSFSMSLAVPPRVHHPVSEAENLSMAKSRDSNHRSQQTATKQPQNNNRTTSKLQETSQQTATKQQ</sequence>
<reference evidence="2" key="1">
    <citation type="submission" date="2021-02" db="EMBL/GenBank/DDBJ databases">
        <authorList>
            <person name="Dougan E. K."/>
            <person name="Rhodes N."/>
            <person name="Thang M."/>
            <person name="Chan C."/>
        </authorList>
    </citation>
    <scope>NUCLEOTIDE SEQUENCE</scope>
</reference>
<keyword evidence="3" id="KW-1185">Reference proteome</keyword>
<dbReference type="Proteomes" id="UP000654075">
    <property type="component" value="Unassembled WGS sequence"/>
</dbReference>
<evidence type="ECO:0000313" key="2">
    <source>
        <dbReference type="EMBL" id="CAE8594419.1"/>
    </source>
</evidence>